<keyword evidence="3 5" id="KW-0698">rRNA processing</keyword>
<evidence type="ECO:0000313" key="8">
    <source>
        <dbReference type="EMBL" id="PWW83016.1"/>
    </source>
</evidence>
<dbReference type="GO" id="GO:0043022">
    <property type="term" value="F:ribosome binding"/>
    <property type="evidence" value="ECO:0007669"/>
    <property type="project" value="InterPro"/>
</dbReference>
<keyword evidence="9" id="KW-1185">Reference proteome</keyword>
<comment type="domain">
    <text evidence="5">The PRC barrel domain binds ribosomal protein uS19.</text>
</comment>
<dbReference type="EMBL" id="PDNZ01000001">
    <property type="protein sequence ID" value="PWW83016.1"/>
    <property type="molecule type" value="Genomic_DNA"/>
</dbReference>
<reference evidence="9" key="1">
    <citation type="submission" date="2017-10" db="EMBL/GenBank/DDBJ databases">
        <authorList>
            <person name="Gaisin V.A."/>
            <person name="Rysina M.S."/>
            <person name="Grouzdev D.S."/>
        </authorList>
    </citation>
    <scope>NUCLEOTIDE SEQUENCE [LARGE SCALE GENOMIC DNA]</scope>
    <source>
        <strain evidence="9">V1</strain>
    </source>
</reference>
<comment type="caution">
    <text evidence="8">The sequence shown here is derived from an EMBL/GenBank/DDBJ whole genome shotgun (WGS) entry which is preliminary data.</text>
</comment>
<dbReference type="GO" id="GO:0006364">
    <property type="term" value="P:rRNA processing"/>
    <property type="evidence" value="ECO:0007669"/>
    <property type="project" value="UniProtKB-UniRule"/>
</dbReference>
<dbReference type="OrthoDB" id="9810331at2"/>
<organism evidence="8 9">
    <name type="scientific">Prosthecochloris marina</name>
    <dbReference type="NCBI Taxonomy" id="2017681"/>
    <lineage>
        <taxon>Bacteria</taxon>
        <taxon>Pseudomonadati</taxon>
        <taxon>Chlorobiota</taxon>
        <taxon>Chlorobiia</taxon>
        <taxon>Chlorobiales</taxon>
        <taxon>Chlorobiaceae</taxon>
        <taxon>Prosthecochloris</taxon>
    </lineage>
</organism>
<dbReference type="Pfam" id="PF01782">
    <property type="entry name" value="RimM"/>
    <property type="match status" value="1"/>
</dbReference>
<comment type="subcellular location">
    <subcellularLocation>
        <location evidence="5">Cytoplasm</location>
    </subcellularLocation>
</comment>
<dbReference type="AlphaFoldDB" id="A0A317TBD6"/>
<keyword evidence="2 5" id="KW-0690">Ribosome biogenesis</keyword>
<evidence type="ECO:0000259" key="7">
    <source>
        <dbReference type="Pfam" id="PF24986"/>
    </source>
</evidence>
<comment type="subunit">
    <text evidence="5">Binds ribosomal protein uS19.</text>
</comment>
<sequence length="169" mass="19295">MMKELYLVGKILKAKGLKGEMKVLPITDYPESFLDRKVFYIGKNESDAVRQVVRQGTLRKGFAYLLFFGIDTREKAEAVAGEKVYVSVDDLIPLPHDRAYLHELKGLKVLNESFEEVGVVLDVLKMPAHEVYEVQCGEQVVLVPAVEEFVEEIVIEKGYMVLKRLEEFL</sequence>
<dbReference type="PANTHER" id="PTHR33692">
    <property type="entry name" value="RIBOSOME MATURATION FACTOR RIMM"/>
    <property type="match status" value="1"/>
</dbReference>
<dbReference type="Gene3D" id="2.40.30.60">
    <property type="entry name" value="RimM"/>
    <property type="match status" value="1"/>
</dbReference>
<evidence type="ECO:0000259" key="6">
    <source>
        <dbReference type="Pfam" id="PF01782"/>
    </source>
</evidence>
<evidence type="ECO:0000256" key="4">
    <source>
        <dbReference type="ARBA" id="ARBA00023186"/>
    </source>
</evidence>
<dbReference type="InterPro" id="IPR056792">
    <property type="entry name" value="PRC_RimM"/>
</dbReference>
<dbReference type="InterPro" id="IPR011033">
    <property type="entry name" value="PRC_barrel-like_sf"/>
</dbReference>
<evidence type="ECO:0000256" key="3">
    <source>
        <dbReference type="ARBA" id="ARBA00022552"/>
    </source>
</evidence>
<protein>
    <recommendedName>
        <fullName evidence="5">Ribosome maturation factor RimM</fullName>
    </recommendedName>
</protein>
<dbReference type="InterPro" id="IPR011961">
    <property type="entry name" value="RimM"/>
</dbReference>
<dbReference type="NCBIfam" id="TIGR02273">
    <property type="entry name" value="16S_RimM"/>
    <property type="match status" value="1"/>
</dbReference>
<dbReference type="GO" id="GO:0042274">
    <property type="term" value="P:ribosomal small subunit biogenesis"/>
    <property type="evidence" value="ECO:0007669"/>
    <property type="project" value="UniProtKB-UniRule"/>
</dbReference>
<dbReference type="SUPFAM" id="SSF50447">
    <property type="entry name" value="Translation proteins"/>
    <property type="match status" value="1"/>
</dbReference>
<dbReference type="PANTHER" id="PTHR33692:SF1">
    <property type="entry name" value="RIBOSOME MATURATION FACTOR RIMM"/>
    <property type="match status" value="1"/>
</dbReference>
<dbReference type="GO" id="GO:0005840">
    <property type="term" value="C:ribosome"/>
    <property type="evidence" value="ECO:0007669"/>
    <property type="project" value="InterPro"/>
</dbReference>
<dbReference type="HAMAP" id="MF_00014">
    <property type="entry name" value="Ribosome_mat_RimM"/>
    <property type="match status" value="1"/>
</dbReference>
<dbReference type="Proteomes" id="UP000246278">
    <property type="component" value="Unassembled WGS sequence"/>
</dbReference>
<comment type="similarity">
    <text evidence="5">Belongs to the RimM family.</text>
</comment>
<keyword evidence="4 5" id="KW-0143">Chaperone</keyword>
<name>A0A317TBD6_9CHLB</name>
<dbReference type="Gene3D" id="2.30.30.240">
    <property type="entry name" value="PRC-barrel domain"/>
    <property type="match status" value="1"/>
</dbReference>
<accession>A0A317TBD6</accession>
<proteinExistence type="inferred from homology"/>
<evidence type="ECO:0000256" key="2">
    <source>
        <dbReference type="ARBA" id="ARBA00022517"/>
    </source>
</evidence>
<dbReference type="GO" id="GO:0005737">
    <property type="term" value="C:cytoplasm"/>
    <property type="evidence" value="ECO:0007669"/>
    <property type="project" value="UniProtKB-SubCell"/>
</dbReference>
<dbReference type="InterPro" id="IPR002676">
    <property type="entry name" value="RimM_N"/>
</dbReference>
<evidence type="ECO:0000256" key="1">
    <source>
        <dbReference type="ARBA" id="ARBA00022490"/>
    </source>
</evidence>
<gene>
    <name evidence="5 8" type="primary">rimM</name>
    <name evidence="8" type="ORF">CR164_00145</name>
</gene>
<comment type="function">
    <text evidence="5">An accessory protein needed during the final step in the assembly of 30S ribosomal subunit, possibly for assembly of the head region. Essential for efficient processing of 16S rRNA. May be needed both before and after RbfA during the maturation of 16S rRNA. It has affinity for free ribosomal 30S subunits but not for 70S ribosomes.</text>
</comment>
<dbReference type="SUPFAM" id="SSF50346">
    <property type="entry name" value="PRC-barrel domain"/>
    <property type="match status" value="1"/>
</dbReference>
<feature type="domain" description="RimM N-terminal" evidence="6">
    <location>
        <begin position="8"/>
        <end position="89"/>
    </location>
</feature>
<dbReference type="Pfam" id="PF24986">
    <property type="entry name" value="PRC_RimM"/>
    <property type="match status" value="1"/>
</dbReference>
<keyword evidence="1 5" id="KW-0963">Cytoplasm</keyword>
<dbReference type="InterPro" id="IPR009000">
    <property type="entry name" value="Transl_B-barrel_sf"/>
</dbReference>
<evidence type="ECO:0000256" key="5">
    <source>
        <dbReference type="HAMAP-Rule" id="MF_00014"/>
    </source>
</evidence>
<evidence type="ECO:0000313" key="9">
    <source>
        <dbReference type="Proteomes" id="UP000246278"/>
    </source>
</evidence>
<dbReference type="InterPro" id="IPR036976">
    <property type="entry name" value="RimM_N_sf"/>
</dbReference>
<feature type="domain" description="Ribosome maturation factor RimM PRC barrel" evidence="7">
    <location>
        <begin position="102"/>
        <end position="162"/>
    </location>
</feature>